<dbReference type="OrthoDB" id="9792686at2"/>
<reference evidence="9" key="2">
    <citation type="submission" date="2006-05" db="EMBL/GenBank/DDBJ databases">
        <title>Sequencing of the draft genome and assembly of Desulfuromonas acetoxidans DSM 684.</title>
        <authorList>
            <consortium name="US DOE Joint Genome Institute (JGI-PGF)"/>
            <person name="Copeland A."/>
            <person name="Lucas S."/>
            <person name="Lapidus A."/>
            <person name="Barry K."/>
            <person name="Detter J.C."/>
            <person name="Glavina del Rio T."/>
            <person name="Hammon N."/>
            <person name="Israni S."/>
            <person name="Dalin E."/>
            <person name="Tice H."/>
            <person name="Bruce D."/>
            <person name="Pitluck S."/>
            <person name="Richardson P."/>
        </authorList>
    </citation>
    <scope>NUCLEOTIDE SEQUENCE [LARGE SCALE GENOMIC DNA]</scope>
    <source>
        <strain evidence="9">DSM 684</strain>
    </source>
</reference>
<sequence>MIETNFAPARRLTQEELASQLKVISDSEVVSVLLNSVGGLFAIVNEQRQVLSLNDKFIKMLGITDPYEFFGLRPGEVLHCIHSDEMPGGCGTSKSCSTCGAVLAMLSSLKTDQAAEETCALTMKAEQGCNELYLRIRSQPIRIEGYRLLFLFIQDITVDQQRAVLEKTFYHDINNLLNGLYGASNLLLRGKSIEKYSQVIHNLSERLIKEVEVQKMLSKHTAEASLQKTDVATDNLLAEIRSFYSHHPAAEKTHLEIVTSEQNVHVYSDVSLVMRVLCNMITNALEASTDNEVVKVWMSKVADRVIFHVHNNQVIPKNVQLRLFEKNFSTKTDEGRGLGTYSMKLIGEKLLGGKVRFISADPEGTTFTFSLPVMD</sequence>
<evidence type="ECO:0000256" key="3">
    <source>
        <dbReference type="ARBA" id="ARBA00022679"/>
    </source>
</evidence>
<dbReference type="GO" id="GO:0004673">
    <property type="term" value="F:protein histidine kinase activity"/>
    <property type="evidence" value="ECO:0007669"/>
    <property type="project" value="UniProtKB-EC"/>
</dbReference>
<reference evidence="9" key="1">
    <citation type="submission" date="2006-05" db="EMBL/GenBank/DDBJ databases">
        <title>Annotation of the draft genome assembly of Desulfuromonas acetoxidans DSM 684.</title>
        <authorList>
            <consortium name="US DOE Joint Genome Institute (JGI-ORNL)"/>
            <person name="Larimer F."/>
            <person name="Land M."/>
            <person name="Hauser L."/>
        </authorList>
    </citation>
    <scope>NUCLEOTIDE SEQUENCE [LARGE SCALE GENOMIC DNA]</scope>
    <source>
        <strain evidence="9">DSM 684</strain>
    </source>
</reference>
<name>Q1JX57_DESA6</name>
<dbReference type="PRINTS" id="PR00344">
    <property type="entry name" value="BCTRLSENSOR"/>
</dbReference>
<dbReference type="GO" id="GO:0030295">
    <property type="term" value="F:protein kinase activator activity"/>
    <property type="evidence" value="ECO:0007669"/>
    <property type="project" value="TreeGrafter"/>
</dbReference>
<feature type="domain" description="Histidine kinase" evidence="8">
    <location>
        <begin position="168"/>
        <end position="375"/>
    </location>
</feature>
<proteinExistence type="predicted"/>
<keyword evidence="4" id="KW-0547">Nucleotide-binding</keyword>
<comment type="caution">
    <text evidence="9">The sequence shown here is derived from an EMBL/GenBank/DDBJ whole genome shotgun (WGS) entry which is preliminary data.</text>
</comment>
<dbReference type="EMBL" id="AAEW02000017">
    <property type="protein sequence ID" value="EAT14805.1"/>
    <property type="molecule type" value="Genomic_DNA"/>
</dbReference>
<dbReference type="AlphaFoldDB" id="Q1JX57"/>
<dbReference type="GO" id="GO:0000156">
    <property type="term" value="F:phosphorelay response regulator activity"/>
    <property type="evidence" value="ECO:0007669"/>
    <property type="project" value="TreeGrafter"/>
</dbReference>
<comment type="catalytic activity">
    <reaction evidence="1">
        <text>ATP + protein L-histidine = ADP + protein N-phospho-L-histidine.</text>
        <dbReference type="EC" id="2.7.13.3"/>
    </reaction>
</comment>
<dbReference type="PANTHER" id="PTHR42878:SF7">
    <property type="entry name" value="SENSOR HISTIDINE KINASE GLRK"/>
    <property type="match status" value="1"/>
</dbReference>
<evidence type="ECO:0000256" key="1">
    <source>
        <dbReference type="ARBA" id="ARBA00000085"/>
    </source>
</evidence>
<accession>Q1JX57</accession>
<dbReference type="Gene3D" id="3.30.450.20">
    <property type="entry name" value="PAS domain"/>
    <property type="match status" value="1"/>
</dbReference>
<keyword evidence="7" id="KW-0902">Two-component regulatory system</keyword>
<organism evidence="9 10">
    <name type="scientific">Desulfuromonas acetoxidans (strain DSM 684 / 11070)</name>
    <dbReference type="NCBI Taxonomy" id="281689"/>
    <lineage>
        <taxon>Bacteria</taxon>
        <taxon>Pseudomonadati</taxon>
        <taxon>Thermodesulfobacteriota</taxon>
        <taxon>Desulfuromonadia</taxon>
        <taxon>Desulfuromonadales</taxon>
        <taxon>Desulfuromonadaceae</taxon>
        <taxon>Desulfuromonas</taxon>
    </lineage>
</organism>
<dbReference type="GO" id="GO:0005524">
    <property type="term" value="F:ATP binding"/>
    <property type="evidence" value="ECO:0007669"/>
    <property type="project" value="UniProtKB-KW"/>
</dbReference>
<dbReference type="PANTHER" id="PTHR42878">
    <property type="entry name" value="TWO-COMPONENT HISTIDINE KINASE"/>
    <property type="match status" value="1"/>
</dbReference>
<keyword evidence="3" id="KW-0808">Transferase</keyword>
<keyword evidence="6" id="KW-0067">ATP-binding</keyword>
<protein>
    <recommendedName>
        <fullName evidence="2">histidine kinase</fullName>
        <ecNumber evidence="2">2.7.13.3</ecNumber>
    </recommendedName>
</protein>
<evidence type="ECO:0000313" key="10">
    <source>
        <dbReference type="Proteomes" id="UP000005695"/>
    </source>
</evidence>
<dbReference type="InterPro" id="IPR050351">
    <property type="entry name" value="BphY/WalK/GraS-like"/>
</dbReference>
<keyword evidence="5 9" id="KW-0418">Kinase</keyword>
<dbReference type="Pfam" id="PF02518">
    <property type="entry name" value="HATPase_c"/>
    <property type="match status" value="1"/>
</dbReference>
<dbReference type="Proteomes" id="UP000005695">
    <property type="component" value="Unassembled WGS sequence"/>
</dbReference>
<dbReference type="InterPro" id="IPR005467">
    <property type="entry name" value="His_kinase_dom"/>
</dbReference>
<dbReference type="InterPro" id="IPR004358">
    <property type="entry name" value="Sig_transdc_His_kin-like_C"/>
</dbReference>
<dbReference type="EC" id="2.7.13.3" evidence="2"/>
<gene>
    <name evidence="9" type="ORF">Dace_0944</name>
</gene>
<evidence type="ECO:0000256" key="7">
    <source>
        <dbReference type="ARBA" id="ARBA00023012"/>
    </source>
</evidence>
<evidence type="ECO:0000256" key="6">
    <source>
        <dbReference type="ARBA" id="ARBA00022840"/>
    </source>
</evidence>
<dbReference type="GO" id="GO:0007234">
    <property type="term" value="P:osmosensory signaling via phosphorelay pathway"/>
    <property type="evidence" value="ECO:0007669"/>
    <property type="project" value="TreeGrafter"/>
</dbReference>
<dbReference type="SUPFAM" id="SSF55874">
    <property type="entry name" value="ATPase domain of HSP90 chaperone/DNA topoisomerase II/histidine kinase"/>
    <property type="match status" value="1"/>
</dbReference>
<evidence type="ECO:0000256" key="4">
    <source>
        <dbReference type="ARBA" id="ARBA00022741"/>
    </source>
</evidence>
<dbReference type="InterPro" id="IPR003594">
    <property type="entry name" value="HATPase_dom"/>
</dbReference>
<dbReference type="RefSeq" id="WP_006002043.1">
    <property type="nucleotide sequence ID" value="NZ_AAEW02000017.1"/>
</dbReference>
<dbReference type="Gene3D" id="3.30.565.10">
    <property type="entry name" value="Histidine kinase-like ATPase, C-terminal domain"/>
    <property type="match status" value="1"/>
</dbReference>
<dbReference type="PROSITE" id="PS50109">
    <property type="entry name" value="HIS_KIN"/>
    <property type="match status" value="1"/>
</dbReference>
<evidence type="ECO:0000259" key="8">
    <source>
        <dbReference type="PROSITE" id="PS50109"/>
    </source>
</evidence>
<keyword evidence="10" id="KW-1185">Reference proteome</keyword>
<evidence type="ECO:0000256" key="5">
    <source>
        <dbReference type="ARBA" id="ARBA00022777"/>
    </source>
</evidence>
<dbReference type="InterPro" id="IPR036890">
    <property type="entry name" value="HATPase_C_sf"/>
</dbReference>
<dbReference type="SMART" id="SM00387">
    <property type="entry name" value="HATPase_c"/>
    <property type="match status" value="1"/>
</dbReference>
<evidence type="ECO:0000313" key="9">
    <source>
        <dbReference type="EMBL" id="EAT14805.1"/>
    </source>
</evidence>
<evidence type="ECO:0000256" key="2">
    <source>
        <dbReference type="ARBA" id="ARBA00012438"/>
    </source>
</evidence>